<name>A0A1E4RBQ1_9ASCO</name>
<accession>A0A1E4RBQ1</accession>
<dbReference type="PANTHER" id="PTHR12652">
    <property type="entry name" value="PEROXISOMAL BIOGENESIS FACTOR 11"/>
    <property type="match status" value="1"/>
</dbReference>
<proteinExistence type="predicted"/>
<protein>
    <submittedName>
        <fullName evidence="1">Uncharacterized protein</fullName>
    </submittedName>
</protein>
<gene>
    <name evidence="1" type="ORF">HYPBUDRAFT_154288</name>
</gene>
<dbReference type="PANTHER" id="PTHR12652:SF25">
    <property type="entry name" value="MICROBODY (PEROXISOME) PROLIFERATION PROTEIN PEROXIN 11C (EUROFUNG)"/>
    <property type="match status" value="1"/>
</dbReference>
<dbReference type="GeneID" id="30996544"/>
<dbReference type="STRING" id="984485.A0A1E4RBQ1"/>
<evidence type="ECO:0000313" key="1">
    <source>
        <dbReference type="EMBL" id="ODV64680.1"/>
    </source>
</evidence>
<dbReference type="AlphaFoldDB" id="A0A1E4RBQ1"/>
<dbReference type="Proteomes" id="UP000095085">
    <property type="component" value="Unassembled WGS sequence"/>
</dbReference>
<evidence type="ECO:0000313" key="2">
    <source>
        <dbReference type="Proteomes" id="UP000095085"/>
    </source>
</evidence>
<sequence>MSTNIASIAPLNLQMKQKNPLQLIPLSALLNLNKALKKTVLSRKFYQEISDKVLSSASTIDANLYFLCYLALLVSSILNNKPKIRHFLLTQRYNLIQVLQKVSSSYLNVDLKNSSNKSVAGFFNTPKPVYKEAEGDEPVSKLAVHLKSIYSYISDVRIFNRLFDSIKYMPWIIDEFTSFIDPAHASPKADRFINLLQSLNCLVLELLENAGWLTDHNWVGTSDNNYWCIETYIWCSRVWGLYIFLEIVELFRRVPISKWDSKWRISVFKQAVQLPMAVHWSLYEGCVSPFWIGALGCGASWFGFRDLWKSIDLS</sequence>
<dbReference type="EMBL" id="KV454547">
    <property type="protein sequence ID" value="ODV64680.1"/>
    <property type="molecule type" value="Genomic_DNA"/>
</dbReference>
<organism evidence="1 2">
    <name type="scientific">Hyphopichia burtonii NRRL Y-1933</name>
    <dbReference type="NCBI Taxonomy" id="984485"/>
    <lineage>
        <taxon>Eukaryota</taxon>
        <taxon>Fungi</taxon>
        <taxon>Dikarya</taxon>
        <taxon>Ascomycota</taxon>
        <taxon>Saccharomycotina</taxon>
        <taxon>Pichiomycetes</taxon>
        <taxon>Debaryomycetaceae</taxon>
        <taxon>Hyphopichia</taxon>
    </lineage>
</organism>
<reference evidence="2" key="1">
    <citation type="submission" date="2016-05" db="EMBL/GenBank/DDBJ databases">
        <title>Comparative genomics of biotechnologically important yeasts.</title>
        <authorList>
            <consortium name="DOE Joint Genome Institute"/>
            <person name="Riley R."/>
            <person name="Haridas S."/>
            <person name="Wolfe K.H."/>
            <person name="Lopes M.R."/>
            <person name="Hittinger C.T."/>
            <person name="Goker M."/>
            <person name="Salamov A."/>
            <person name="Wisecaver J."/>
            <person name="Long T.M."/>
            <person name="Aerts A.L."/>
            <person name="Barry K."/>
            <person name="Choi C."/>
            <person name="Clum A."/>
            <person name="Coughlan A.Y."/>
            <person name="Deshpande S."/>
            <person name="Douglass A.P."/>
            <person name="Hanson S.J."/>
            <person name="Klenk H.-P."/>
            <person name="Labutti K."/>
            <person name="Lapidus A."/>
            <person name="Lindquist E."/>
            <person name="Lipzen A."/>
            <person name="Meier-Kolthoff J.P."/>
            <person name="Ohm R.A."/>
            <person name="Otillar R.P."/>
            <person name="Pangilinan J."/>
            <person name="Peng Y."/>
            <person name="Rokas A."/>
            <person name="Rosa C.A."/>
            <person name="Scheuner C."/>
            <person name="Sibirny A.A."/>
            <person name="Slot J.C."/>
            <person name="Stielow J.B."/>
            <person name="Sun H."/>
            <person name="Kurtzman C.P."/>
            <person name="Blackwell M."/>
            <person name="Grigoriev I.V."/>
            <person name="Jeffries T.W."/>
        </authorList>
    </citation>
    <scope>NUCLEOTIDE SEQUENCE [LARGE SCALE GENOMIC DNA]</scope>
    <source>
        <strain evidence="2">NRRL Y-1933</strain>
    </source>
</reference>
<dbReference type="OrthoDB" id="10005898at2759"/>
<keyword evidence="2" id="KW-1185">Reference proteome</keyword>
<dbReference type="RefSeq" id="XP_020073747.1">
    <property type="nucleotide sequence ID" value="XM_020221995.1"/>
</dbReference>